<dbReference type="PROSITE" id="PS50835">
    <property type="entry name" value="IG_LIKE"/>
    <property type="match status" value="3"/>
</dbReference>
<keyword evidence="3" id="KW-0393">Immunoglobulin domain</keyword>
<dbReference type="FunFam" id="2.60.40.10:FF:000060">
    <property type="entry name" value="Myosin-binding protein C, slow type"/>
    <property type="match status" value="1"/>
</dbReference>
<dbReference type="InterPro" id="IPR036179">
    <property type="entry name" value="Ig-like_dom_sf"/>
</dbReference>
<dbReference type="Pfam" id="PF18362">
    <property type="entry name" value="THB"/>
    <property type="match status" value="1"/>
</dbReference>
<feature type="domain" description="Ig-like" evidence="4">
    <location>
        <begin position="781"/>
        <end position="871"/>
    </location>
</feature>
<feature type="domain" description="Fibronectin type-III" evidence="5">
    <location>
        <begin position="390"/>
        <end position="492"/>
    </location>
</feature>
<dbReference type="CDD" id="cd00063">
    <property type="entry name" value="FN3"/>
    <property type="match status" value="3"/>
</dbReference>
<dbReference type="PRINTS" id="PR00014">
    <property type="entry name" value="FNTYPEIII"/>
</dbReference>
<dbReference type="Gene3D" id="2.60.40.10">
    <property type="entry name" value="Immunoglobulins"/>
    <property type="match status" value="7"/>
</dbReference>
<evidence type="ECO:0000259" key="5">
    <source>
        <dbReference type="PROSITE" id="PS50853"/>
    </source>
</evidence>
<reference evidence="6 7" key="1">
    <citation type="journal article" date="2019" name="Genome Biol. Evol.">
        <title>Whole-Genome Sequencing of the Giant Devil Catfish, Bagarius yarrelli.</title>
        <authorList>
            <person name="Jiang W."/>
            <person name="Lv Y."/>
            <person name="Cheng L."/>
            <person name="Yang K."/>
            <person name="Chao B."/>
            <person name="Wang X."/>
            <person name="Li Y."/>
            <person name="Pan X."/>
            <person name="You X."/>
            <person name="Zhang Y."/>
            <person name="Yang J."/>
            <person name="Li J."/>
            <person name="Zhang X."/>
            <person name="Liu S."/>
            <person name="Sun C."/>
            <person name="Yang J."/>
            <person name="Shi Q."/>
        </authorList>
    </citation>
    <scope>NUCLEOTIDE SEQUENCE [LARGE SCALE GENOMIC DNA]</scope>
    <source>
        <strain evidence="6">JWS20170419001</strain>
        <tissue evidence="6">Muscle</tissue>
    </source>
</reference>
<keyword evidence="2" id="KW-0677">Repeat</keyword>
<dbReference type="InterPro" id="IPR050964">
    <property type="entry name" value="Striated_Muscle_Regulatory"/>
</dbReference>
<dbReference type="InterPro" id="IPR003599">
    <property type="entry name" value="Ig_sub"/>
</dbReference>
<dbReference type="InterPro" id="IPR013098">
    <property type="entry name" value="Ig_I-set"/>
</dbReference>
<dbReference type="FunFam" id="2.60.40.10:FF:000031">
    <property type="entry name" value="Myosin-binding protein C, slow type"/>
    <property type="match status" value="1"/>
</dbReference>
<protein>
    <submittedName>
        <fullName evidence="6">Myosin-binding protein C, fast-type</fullName>
    </submittedName>
</protein>
<accession>A0A556UZN7</accession>
<dbReference type="InterPro" id="IPR040849">
    <property type="entry name" value="MyBP-C_THB"/>
</dbReference>
<dbReference type="Pfam" id="PF07679">
    <property type="entry name" value="I-set"/>
    <property type="match status" value="3"/>
</dbReference>
<dbReference type="FunFam" id="2.60.40.10:FF:000084">
    <property type="entry name" value="Myosin binding protein C, slow type"/>
    <property type="match status" value="1"/>
</dbReference>
<dbReference type="PROSITE" id="PS50853">
    <property type="entry name" value="FN3"/>
    <property type="match status" value="2"/>
</dbReference>
<dbReference type="SMART" id="SM00409">
    <property type="entry name" value="IG"/>
    <property type="match status" value="5"/>
</dbReference>
<evidence type="ECO:0000313" key="6">
    <source>
        <dbReference type="EMBL" id="TSQ23992.1"/>
    </source>
</evidence>
<dbReference type="InterPro" id="IPR003961">
    <property type="entry name" value="FN3_dom"/>
</dbReference>
<evidence type="ECO:0000256" key="2">
    <source>
        <dbReference type="ARBA" id="ARBA00022737"/>
    </source>
</evidence>
<proteinExistence type="predicted"/>
<feature type="domain" description="Ig-like" evidence="4">
    <location>
        <begin position="280"/>
        <end position="351"/>
    </location>
</feature>
<sequence length="926" mass="103693">MILSATPSEHVPGEERQMSEVMGLIVERPQSVTATKGQRSSAVLIFEYNKGTRFDLRLVMLGCRERHNVRSQSGFVQPAEEAGAEVAEGEVIYTYEMTIVKVVEGDAGGYRCEVTSKDKCDSCTFEITVEDAGEDAGDLDFSGLLKKRERKQKEEPQEDVDVWEILKAAKPCDYEKIAFQYGITDLRGMLKRLKKMKKVEPKKSDAFLKKLDPAYSVEKGKRIQMSVELEDPNAQVKYVFESIGGIRRLTINKCTLSDDAAYECVVGEDKCFTEVFVQEPPVTITKLLDDIHVVVGEKVEFEVEVSEEGASVKWMKDGVELSRDGKYRIKKEGKKHWLIINEATKEDIGTYYVCTNGGESKGELEVEDPPKIHLDTTGSLVNKNTIIVVAGNKLRLDVEITGEPAPTVCWKKGDMSFVAVALLLSSGYLMERRKKGSARWTKLNFDIYESTAYEAKKMIEGVIYEMRVFAVNGIGISQPSAVSKPFMPIGPTSEPTRLAVDDITDNTCALKWRPPEQIGAGGVDGYIIEYCLEGGSEWVQANESPVDRISYRVRGLQIGEKYLFRVKAVNIAGQSPPAEIKQGVTIREITENPRIRLPRQLRTKIIRKVGEKVNLVIPFQGKPHPVVTWLKDDAPLDAKLVNIRTTEVDTILFIRSATREHSGKYTLSVQIENMQDKATIEIQIVERPGPPVAITVTDVWGFNAALEWKPPKDSGNSDITGPSCTVSDLVMGNEYKFRIYSENICGLSEEAGLSKNNAVISKTGLQSKMKPFKEMDMRGSPKFITPLVDRCVIAGYNAAISCAGKTLISHQPKIIWMKNKMIIGGDPKFLMQNNQGVLTLNIRKPSLFDGGKYTCKAINDFGEDEVECKLEVRARRSPTLPLVLSEGRRYSHVSRLPQQRCCKKDSKRVRLQSRWMEETSQTLVNW</sequence>
<dbReference type="PANTHER" id="PTHR13817">
    <property type="entry name" value="TITIN"/>
    <property type="match status" value="1"/>
</dbReference>
<dbReference type="EMBL" id="VCAZ01000083">
    <property type="protein sequence ID" value="TSQ23992.1"/>
    <property type="molecule type" value="Genomic_DNA"/>
</dbReference>
<feature type="domain" description="Ig-like" evidence="4">
    <location>
        <begin position="593"/>
        <end position="681"/>
    </location>
</feature>
<dbReference type="Proteomes" id="UP000319801">
    <property type="component" value="Unassembled WGS sequence"/>
</dbReference>
<dbReference type="InterPro" id="IPR007110">
    <property type="entry name" value="Ig-like_dom"/>
</dbReference>
<dbReference type="SUPFAM" id="SSF48726">
    <property type="entry name" value="Immunoglobulin"/>
    <property type="match status" value="5"/>
</dbReference>
<dbReference type="CDD" id="cd00096">
    <property type="entry name" value="Ig"/>
    <property type="match status" value="1"/>
</dbReference>
<dbReference type="SUPFAM" id="SSF49265">
    <property type="entry name" value="Fibronectin type III"/>
    <property type="match status" value="2"/>
</dbReference>
<dbReference type="CDD" id="cd05748">
    <property type="entry name" value="Ig_Titin_like"/>
    <property type="match status" value="1"/>
</dbReference>
<dbReference type="InterPro" id="IPR036116">
    <property type="entry name" value="FN3_sf"/>
</dbReference>
<keyword evidence="1" id="KW-0597">Phosphoprotein</keyword>
<dbReference type="SMART" id="SM00060">
    <property type="entry name" value="FN3"/>
    <property type="match status" value="3"/>
</dbReference>
<evidence type="ECO:0000313" key="7">
    <source>
        <dbReference type="Proteomes" id="UP000319801"/>
    </source>
</evidence>
<dbReference type="OrthoDB" id="6107607at2759"/>
<keyword evidence="7" id="KW-1185">Reference proteome</keyword>
<dbReference type="GO" id="GO:0031430">
    <property type="term" value="C:M band"/>
    <property type="evidence" value="ECO:0007669"/>
    <property type="project" value="TreeGrafter"/>
</dbReference>
<feature type="domain" description="Fibronectin type-III" evidence="5">
    <location>
        <begin position="494"/>
        <end position="589"/>
    </location>
</feature>
<name>A0A556UZN7_BAGYA</name>
<gene>
    <name evidence="6" type="ORF">Baya_11559</name>
</gene>
<evidence type="ECO:0000256" key="3">
    <source>
        <dbReference type="ARBA" id="ARBA00023319"/>
    </source>
</evidence>
<organism evidence="6 7">
    <name type="scientific">Bagarius yarrelli</name>
    <name type="common">Goonch</name>
    <name type="synonym">Bagrus yarrelli</name>
    <dbReference type="NCBI Taxonomy" id="175774"/>
    <lineage>
        <taxon>Eukaryota</taxon>
        <taxon>Metazoa</taxon>
        <taxon>Chordata</taxon>
        <taxon>Craniata</taxon>
        <taxon>Vertebrata</taxon>
        <taxon>Euteleostomi</taxon>
        <taxon>Actinopterygii</taxon>
        <taxon>Neopterygii</taxon>
        <taxon>Teleostei</taxon>
        <taxon>Ostariophysi</taxon>
        <taxon>Siluriformes</taxon>
        <taxon>Sisoridae</taxon>
        <taxon>Sisorinae</taxon>
        <taxon>Bagarius</taxon>
    </lineage>
</organism>
<dbReference type="InterPro" id="IPR013783">
    <property type="entry name" value="Ig-like_fold"/>
</dbReference>
<evidence type="ECO:0000259" key="4">
    <source>
        <dbReference type="PROSITE" id="PS50835"/>
    </source>
</evidence>
<evidence type="ECO:0000256" key="1">
    <source>
        <dbReference type="ARBA" id="ARBA00022553"/>
    </source>
</evidence>
<dbReference type="FunFam" id="2.60.40.10:FF:000225">
    <property type="entry name" value="Myosin-binding protein C, cardiac-type"/>
    <property type="match status" value="1"/>
</dbReference>
<dbReference type="PANTHER" id="PTHR13817:SF17">
    <property type="entry name" value="MYOSIN-BINDING PROTEIN C, FAST-TYPE"/>
    <property type="match status" value="1"/>
</dbReference>
<comment type="caution">
    <text evidence="6">The sequence shown here is derived from an EMBL/GenBank/DDBJ whole genome shotgun (WGS) entry which is preliminary data.</text>
</comment>
<dbReference type="FunFam" id="2.60.40.10:FF:000081">
    <property type="entry name" value="Myosin-binding protein C, slow type"/>
    <property type="match status" value="1"/>
</dbReference>
<dbReference type="AlphaFoldDB" id="A0A556UZN7"/>
<dbReference type="FunFam" id="2.60.40.10:FF:000111">
    <property type="entry name" value="Myosin-binding protein C, slow type"/>
    <property type="match status" value="1"/>
</dbReference>
<dbReference type="GO" id="GO:0045214">
    <property type="term" value="P:sarcomere organization"/>
    <property type="evidence" value="ECO:0007669"/>
    <property type="project" value="TreeGrafter"/>
</dbReference>
<dbReference type="Pfam" id="PF00041">
    <property type="entry name" value="fn3"/>
    <property type="match status" value="1"/>
</dbReference>